<evidence type="ECO:0000259" key="1">
    <source>
        <dbReference type="Pfam" id="PF05239"/>
    </source>
</evidence>
<evidence type="ECO:0000313" key="3">
    <source>
        <dbReference type="Proteomes" id="UP000630718"/>
    </source>
</evidence>
<dbReference type="InterPro" id="IPR011033">
    <property type="entry name" value="PRC_barrel-like_sf"/>
</dbReference>
<gene>
    <name evidence="2" type="ORF">GCM10018772_54980</name>
</gene>
<dbReference type="AlphaFoldDB" id="A0A919ATJ5"/>
<name>A0A919ATJ5_9ACTN</name>
<dbReference type="EMBL" id="BNBI01000013">
    <property type="protein sequence ID" value="GHF22432.1"/>
    <property type="molecule type" value="Genomic_DNA"/>
</dbReference>
<evidence type="ECO:0000313" key="2">
    <source>
        <dbReference type="EMBL" id="GHF22432.1"/>
    </source>
</evidence>
<dbReference type="SUPFAM" id="SSF50346">
    <property type="entry name" value="PRC-barrel domain"/>
    <property type="match status" value="2"/>
</dbReference>
<keyword evidence="3" id="KW-1185">Reference proteome</keyword>
<feature type="domain" description="PRC-barrel" evidence="1">
    <location>
        <begin position="79"/>
        <end position="119"/>
    </location>
</feature>
<reference evidence="2" key="1">
    <citation type="journal article" date="2014" name="Int. J. Syst. Evol. Microbiol.">
        <title>Complete genome sequence of Corynebacterium casei LMG S-19264T (=DSM 44701T), isolated from a smear-ripened cheese.</title>
        <authorList>
            <consortium name="US DOE Joint Genome Institute (JGI-PGF)"/>
            <person name="Walter F."/>
            <person name="Albersmeier A."/>
            <person name="Kalinowski J."/>
            <person name="Ruckert C."/>
        </authorList>
    </citation>
    <scope>NUCLEOTIDE SEQUENCE</scope>
    <source>
        <strain evidence="2">JCM 4477</strain>
    </source>
</reference>
<comment type="caution">
    <text evidence="2">The sequence shown here is derived from an EMBL/GenBank/DDBJ whole genome shotgun (WGS) entry which is preliminary data.</text>
</comment>
<protein>
    <recommendedName>
        <fullName evidence="1">PRC-barrel domain-containing protein</fullName>
    </recommendedName>
</protein>
<accession>A0A919ATJ5</accession>
<proteinExistence type="predicted"/>
<dbReference type="InterPro" id="IPR027275">
    <property type="entry name" value="PRC-brl_dom"/>
</dbReference>
<dbReference type="Pfam" id="PF05239">
    <property type="entry name" value="PRC"/>
    <property type="match status" value="2"/>
</dbReference>
<sequence>MLFSRVRGLPVVAPDATETGVVTSLAVDVDAGTVTHLRLRGRHRRETVLPWAAVHAVEPDAVLVHAHSPGPSDAPAPPHDLLGSRVLTDTGEARGTVLDAVFDPDTGRVLAVFTTLGTLSAELLLGLGDYALVVRATG</sequence>
<organism evidence="2 3">
    <name type="scientific">Streptomyces fumanus</name>
    <dbReference type="NCBI Taxonomy" id="67302"/>
    <lineage>
        <taxon>Bacteria</taxon>
        <taxon>Bacillati</taxon>
        <taxon>Actinomycetota</taxon>
        <taxon>Actinomycetes</taxon>
        <taxon>Kitasatosporales</taxon>
        <taxon>Streptomycetaceae</taxon>
        <taxon>Streptomyces</taxon>
    </lineage>
</organism>
<feature type="domain" description="PRC-barrel" evidence="1">
    <location>
        <begin position="3"/>
        <end position="64"/>
    </location>
</feature>
<reference evidence="2" key="2">
    <citation type="submission" date="2020-09" db="EMBL/GenBank/DDBJ databases">
        <authorList>
            <person name="Sun Q."/>
            <person name="Ohkuma M."/>
        </authorList>
    </citation>
    <scope>NUCLEOTIDE SEQUENCE</scope>
    <source>
        <strain evidence="2">JCM 4477</strain>
    </source>
</reference>
<dbReference type="Proteomes" id="UP000630718">
    <property type="component" value="Unassembled WGS sequence"/>
</dbReference>
<dbReference type="Gene3D" id="2.30.30.240">
    <property type="entry name" value="PRC-barrel domain"/>
    <property type="match status" value="2"/>
</dbReference>